<dbReference type="GeneID" id="18472962"/>
<name>I4YA41_WALMC</name>
<keyword evidence="2" id="KW-1185">Reference proteome</keyword>
<dbReference type="KEGG" id="wse:WALSEDRAFT_57897"/>
<gene>
    <name evidence="1" type="ORF">WALSEDRAFT_57897</name>
</gene>
<dbReference type="Pfam" id="PF11312">
    <property type="entry name" value="Methyltransf_34"/>
    <property type="match status" value="1"/>
</dbReference>
<dbReference type="Proteomes" id="UP000005242">
    <property type="component" value="Unassembled WGS sequence"/>
</dbReference>
<dbReference type="InParanoid" id="I4YA41"/>
<dbReference type="HOGENOM" id="CLU_028833_0_0_1"/>
<evidence type="ECO:0000313" key="1">
    <source>
        <dbReference type="EMBL" id="EIM20833.1"/>
    </source>
</evidence>
<reference evidence="1 2" key="1">
    <citation type="journal article" date="2012" name="Fungal Genet. Biol.">
        <title>The genome of the xerotolerant mold Wallemia sebi reveals adaptations to osmotic stress and suggests cryptic sexual reproduction.</title>
        <authorList>
            <person name="Padamsee M."/>
            <person name="Kumar T.K.A."/>
            <person name="Riley R."/>
            <person name="Binder M."/>
            <person name="Boyd A."/>
            <person name="Calvo A.M."/>
            <person name="Furukawa K."/>
            <person name="Hesse C."/>
            <person name="Hohmann S."/>
            <person name="James T.Y."/>
            <person name="LaButti K."/>
            <person name="Lapidus A."/>
            <person name="Lindquist E."/>
            <person name="Lucas S."/>
            <person name="Miller K."/>
            <person name="Shantappa S."/>
            <person name="Grigoriev I.V."/>
            <person name="Hibbett D.S."/>
            <person name="McLaughlin D.J."/>
            <person name="Spatafora J.W."/>
            <person name="Aime M.C."/>
        </authorList>
    </citation>
    <scope>NUCLEOTIDE SEQUENCE [LARGE SCALE GENOMIC DNA]</scope>
    <source>
        <strain evidence="2">ATCC MYA-4683 / CBS 633.66</strain>
    </source>
</reference>
<dbReference type="OMA" id="DMRYQVH"/>
<evidence type="ECO:0008006" key="3">
    <source>
        <dbReference type="Google" id="ProtNLM"/>
    </source>
</evidence>
<protein>
    <recommendedName>
        <fullName evidence="3">Methyltransferase domain-containing protein</fullName>
    </recommendedName>
</protein>
<sequence>MSSSSSSEQKLLDKFNKVTESTINSRYFTSILQQLKRELYNKNYIDAFNEEEFLEAYLARYVPSRSIIYYRMFKEMNIKDNAKIISIGGGAGSEMAGLQHYLEDNDIKGVKLDILDIGKWDRVIDKLGTTFRESLAVDFYNKDVLSDEIDYTGYNMVTLFFTISELLIQSKKMTFKLLDNLNSCPVGTEFVVIESCALSNVMINNKEYSIKFLLDYNLNKKWQLINYTPSRWFRLEEDYKYPIKLENSRCFICIYKKISP</sequence>
<dbReference type="eggNOG" id="ENOG502QR34">
    <property type="taxonomic scope" value="Eukaryota"/>
</dbReference>
<dbReference type="OrthoDB" id="6419443at2759"/>
<dbReference type="EMBL" id="JH668236">
    <property type="protein sequence ID" value="EIM20833.1"/>
    <property type="molecule type" value="Genomic_DNA"/>
</dbReference>
<dbReference type="RefSeq" id="XP_006959095.1">
    <property type="nucleotide sequence ID" value="XM_006959033.1"/>
</dbReference>
<accession>I4YA41</accession>
<evidence type="ECO:0000313" key="2">
    <source>
        <dbReference type="Proteomes" id="UP000005242"/>
    </source>
</evidence>
<organism evidence="1 2">
    <name type="scientific">Wallemia mellicola (strain ATCC MYA-4683 / CBS 633.66)</name>
    <name type="common">Wallemia sebi (CBS 633.66)</name>
    <dbReference type="NCBI Taxonomy" id="671144"/>
    <lineage>
        <taxon>Eukaryota</taxon>
        <taxon>Fungi</taxon>
        <taxon>Dikarya</taxon>
        <taxon>Basidiomycota</taxon>
        <taxon>Wallemiomycotina</taxon>
        <taxon>Wallemiomycetes</taxon>
        <taxon>Wallemiales</taxon>
        <taxon>Wallemiaceae</taxon>
        <taxon>Wallemia</taxon>
    </lineage>
</organism>
<proteinExistence type="predicted"/>
<dbReference type="InterPro" id="IPR021463">
    <property type="entry name" value="Methyltransf_34"/>
</dbReference>
<dbReference type="AlphaFoldDB" id="I4YA41"/>